<accession>B0RC93</accession>
<proteinExistence type="predicted"/>
<sequence>MSPLSSRPRLRLHRRRHGHAGASTTSPRTTPHTRRWTRALVVLAAVSALILSSPVSAANAAPPLNPDRIRLPIVAGTKLNGDAGSCTAGAVLQYDFYQLLPAGFAAKATRYVVTAKHCFAVGEIVRVGGVPVGHVIEQAEHADLELVEIDAKLDPSAGLHCATHGSHPAFCAHNYYVPRATGEIITNSGGHPRRMPVEGHTEAPAGRFCTSGYFTGVQCDWTSFRGPEPQPSHGDIHSLKAAESPVLGTTDAGDSGGPVYTYDRELIGINSQSAYFGSILFYVPFSFVFSNFPGYSLATNR</sequence>
<evidence type="ECO:0000313" key="3">
    <source>
        <dbReference type="Proteomes" id="UP000001318"/>
    </source>
</evidence>
<dbReference type="InterPro" id="IPR009003">
    <property type="entry name" value="Peptidase_S1_PA"/>
</dbReference>
<dbReference type="Proteomes" id="UP000001318">
    <property type="component" value="Chromosome"/>
</dbReference>
<protein>
    <submittedName>
        <fullName evidence="2">Pat-1 homologue</fullName>
    </submittedName>
</protein>
<gene>
    <name evidence="2" type="ordered locus">CMS2909</name>
</gene>
<dbReference type="HOGENOM" id="CLU_060967_1_0_11"/>
<dbReference type="eggNOG" id="COG0265">
    <property type="taxonomic scope" value="Bacteria"/>
</dbReference>
<evidence type="ECO:0000256" key="1">
    <source>
        <dbReference type="SAM" id="MobiDB-lite"/>
    </source>
</evidence>
<evidence type="ECO:0000313" key="2">
    <source>
        <dbReference type="EMBL" id="CAQ02980.1"/>
    </source>
</evidence>
<feature type="region of interest" description="Disordered" evidence="1">
    <location>
        <begin position="1"/>
        <end position="32"/>
    </location>
</feature>
<reference evidence="2 3" key="1">
    <citation type="journal article" date="2008" name="J. Bacteriol.">
        <title>Genome of the actinomycete plant pathogen Clavibacter michiganensis subsp. sepedonicus suggests recent niche adaptation.</title>
        <authorList>
            <person name="Bentley S.D."/>
            <person name="Corton C."/>
            <person name="Brown S.E."/>
            <person name="Barron A."/>
            <person name="Clark L."/>
            <person name="Doggett J."/>
            <person name="Harris B."/>
            <person name="Ormond D."/>
            <person name="Quail M.A."/>
            <person name="May G."/>
            <person name="Francis D."/>
            <person name="Knudson D."/>
            <person name="Parkhill J."/>
            <person name="Ishimaru C.A."/>
        </authorList>
    </citation>
    <scope>NUCLEOTIDE SEQUENCE [LARGE SCALE GENOMIC DNA]</scope>
    <source>
        <strain evidence="3">ATCC 33113 / DSM 20744 / JCM 9667 / LMG 2889 / ICMP 2535 / C-1</strain>
    </source>
</reference>
<organism evidence="2 3">
    <name type="scientific">Clavibacter sepedonicus</name>
    <name type="common">Clavibacter michiganensis subsp. sepedonicus</name>
    <dbReference type="NCBI Taxonomy" id="31964"/>
    <lineage>
        <taxon>Bacteria</taxon>
        <taxon>Bacillati</taxon>
        <taxon>Actinomycetota</taxon>
        <taxon>Actinomycetes</taxon>
        <taxon>Micrococcales</taxon>
        <taxon>Microbacteriaceae</taxon>
        <taxon>Clavibacter</taxon>
    </lineage>
</organism>
<feature type="compositionally biased region" description="Basic residues" evidence="1">
    <location>
        <begin position="8"/>
        <end position="19"/>
    </location>
</feature>
<dbReference type="KEGG" id="cms:CMS2909"/>
<dbReference type="SUPFAM" id="SSF50494">
    <property type="entry name" value="Trypsin-like serine proteases"/>
    <property type="match status" value="1"/>
</dbReference>
<dbReference type="AlphaFoldDB" id="B0RC93"/>
<name>B0RC93_CLASE</name>
<keyword evidence="3" id="KW-1185">Reference proteome</keyword>
<dbReference type="EMBL" id="AM849034">
    <property type="protein sequence ID" value="CAQ02980.1"/>
    <property type="molecule type" value="Genomic_DNA"/>
</dbReference>